<protein>
    <submittedName>
        <fullName evidence="2">Uncharacterized protein LOC109129170</fullName>
    </submittedName>
</protein>
<proteinExistence type="predicted"/>
<organism evidence="1 2">
    <name type="scientific">Camelina sativa</name>
    <name type="common">False flax</name>
    <name type="synonym">Myagrum sativum</name>
    <dbReference type="NCBI Taxonomy" id="90675"/>
    <lineage>
        <taxon>Eukaryota</taxon>
        <taxon>Viridiplantae</taxon>
        <taxon>Streptophyta</taxon>
        <taxon>Embryophyta</taxon>
        <taxon>Tracheophyta</taxon>
        <taxon>Spermatophyta</taxon>
        <taxon>Magnoliopsida</taxon>
        <taxon>eudicotyledons</taxon>
        <taxon>Gunneridae</taxon>
        <taxon>Pentapetalae</taxon>
        <taxon>rosids</taxon>
        <taxon>malvids</taxon>
        <taxon>Brassicales</taxon>
        <taxon>Brassicaceae</taxon>
        <taxon>Camelineae</taxon>
        <taxon>Camelina</taxon>
    </lineage>
</organism>
<keyword evidence="1" id="KW-1185">Reference proteome</keyword>
<evidence type="ECO:0000313" key="2">
    <source>
        <dbReference type="RefSeq" id="XP_019092369.1"/>
    </source>
</evidence>
<dbReference type="GeneID" id="109129170"/>
<reference evidence="1" key="1">
    <citation type="journal article" date="2014" name="Nat. Commun.">
        <title>The emerging biofuel crop Camelina sativa retains a highly undifferentiated hexaploid genome structure.</title>
        <authorList>
            <person name="Kagale S."/>
            <person name="Koh C."/>
            <person name="Nixon J."/>
            <person name="Bollina V."/>
            <person name="Clarke W.E."/>
            <person name="Tuteja R."/>
            <person name="Spillane C."/>
            <person name="Robinson S.J."/>
            <person name="Links M.G."/>
            <person name="Clarke C."/>
            <person name="Higgins E.E."/>
            <person name="Huebert T."/>
            <person name="Sharpe A.G."/>
            <person name="Parkin I.A."/>
        </authorList>
    </citation>
    <scope>NUCLEOTIDE SEQUENCE [LARGE SCALE GENOMIC DNA]</scope>
    <source>
        <strain evidence="1">cv. DH55</strain>
    </source>
</reference>
<gene>
    <name evidence="2" type="primary">LOC109129170</name>
</gene>
<dbReference type="PANTHER" id="PTHR33116">
    <property type="entry name" value="REVERSE TRANSCRIPTASE ZINC-BINDING DOMAIN-CONTAINING PROTEIN-RELATED-RELATED"/>
    <property type="match status" value="1"/>
</dbReference>
<dbReference type="Proteomes" id="UP000694864">
    <property type="component" value="Chromosome 15"/>
</dbReference>
<reference evidence="2" key="2">
    <citation type="submission" date="2025-08" db="UniProtKB">
        <authorList>
            <consortium name="RefSeq"/>
        </authorList>
    </citation>
    <scope>IDENTIFICATION</scope>
    <source>
        <tissue evidence="2">Leaf</tissue>
    </source>
</reference>
<dbReference type="PANTHER" id="PTHR33116:SF86">
    <property type="entry name" value="REVERSE TRANSCRIPTASE DOMAIN-CONTAINING PROTEIN"/>
    <property type="match status" value="1"/>
</dbReference>
<sequence>MAVPTFVMSCFRIPKTITRKITSAISTFWWSSSGQSRGLHWIAWDRLCCSKDEGGLGFRCLDDFNTALLAKQLWRLISVLDCLFARVFKGCYYRHSDPLDPIKSYSPSYGWRSIVSARSLVNKGLITRVGSGASISVWTDPWIPAQLPRPALSTGSPADPLLRVSNFIDRTSNSWDMAQLIATFVPEDVAIISALPLRQPDKPDLLGWHFTKSGKYTVKSGYHILRSNVADIPSNPSIWAKHCTSSGLCLENPVSPEIASFYVASAFGLCCRDG</sequence>
<accession>A0ABM1R031</accession>
<dbReference type="RefSeq" id="XP_019092369.1">
    <property type="nucleotide sequence ID" value="XM_019236824.1"/>
</dbReference>
<evidence type="ECO:0000313" key="1">
    <source>
        <dbReference type="Proteomes" id="UP000694864"/>
    </source>
</evidence>
<name>A0ABM1R031_CAMSA</name>